<accession>A0A7L9QC10</accession>
<evidence type="ECO:0000313" key="5">
    <source>
        <dbReference type="EMBL" id="QOL00311.1"/>
    </source>
</evidence>
<keyword evidence="3" id="KW-0732">Signal</keyword>
<comment type="subcellular location">
    <subcellularLocation>
        <location evidence="1">Periplasm</location>
    </subcellularLocation>
</comment>
<dbReference type="AlphaFoldDB" id="A0A7L9QC10"/>
<dbReference type="SUPFAM" id="SSF53850">
    <property type="entry name" value="Periplasmic binding protein-like II"/>
    <property type="match status" value="1"/>
</dbReference>
<evidence type="ECO:0000259" key="4">
    <source>
        <dbReference type="Pfam" id="PF09084"/>
    </source>
</evidence>
<comment type="similarity">
    <text evidence="2">Belongs to the bacterial solute-binding protein SsuA/TauA family.</text>
</comment>
<evidence type="ECO:0000256" key="1">
    <source>
        <dbReference type="ARBA" id="ARBA00004418"/>
    </source>
</evidence>
<feature type="domain" description="SsuA/THI5-like" evidence="4">
    <location>
        <begin position="46"/>
        <end position="260"/>
    </location>
</feature>
<organism evidence="5">
    <name type="scientific">uncultured organism</name>
    <dbReference type="NCBI Taxonomy" id="155900"/>
    <lineage>
        <taxon>unclassified sequences</taxon>
        <taxon>environmental samples</taxon>
    </lineage>
</organism>
<dbReference type="Gene3D" id="3.40.190.10">
    <property type="entry name" value="Periplasmic binding protein-like II"/>
    <property type="match status" value="2"/>
</dbReference>
<protein>
    <recommendedName>
        <fullName evidence="4">SsuA/THI5-like domain-containing protein</fullName>
    </recommendedName>
</protein>
<evidence type="ECO:0000256" key="2">
    <source>
        <dbReference type="ARBA" id="ARBA00010742"/>
    </source>
</evidence>
<proteinExistence type="inferred from homology"/>
<dbReference type="EMBL" id="MW000466">
    <property type="protein sequence ID" value="QOL00311.1"/>
    <property type="molecule type" value="Genomic_DNA"/>
</dbReference>
<dbReference type="PANTHER" id="PTHR30024:SF47">
    <property type="entry name" value="TAURINE-BINDING PERIPLASMIC PROTEIN"/>
    <property type="match status" value="1"/>
</dbReference>
<evidence type="ECO:0000256" key="3">
    <source>
        <dbReference type="ARBA" id="ARBA00022729"/>
    </source>
</evidence>
<name>A0A7L9QC10_9ZZZZ</name>
<reference evidence="5" key="1">
    <citation type="submission" date="2020-09" db="EMBL/GenBank/DDBJ databases">
        <title>A new high-throughput screening method to detect antimicrobial volatiles from metagenomic clone libraries.</title>
        <authorList>
            <person name="Stocker F."/>
            <person name="Obermeier M."/>
            <person name="Resch K."/>
            <person name="Berg G."/>
            <person name="Mueller Bogota C.A."/>
        </authorList>
    </citation>
    <scope>NUCLEOTIDE SEQUENCE</scope>
</reference>
<sequence length="318" mass="33162">MTKRFDLPRSAFLAALPLMPALAAGGRALAQTAPVVRIGATANDTYAEAYYAADKGFFTAAGLTVELTTFTNGAAVSAAVAAGALDVGISNPVQIANAVAHGIPFAFFAGGALYSTAAPTTVLCVANDGKIKTPSDFAGQTIAISALKDITDLAKTVYLQKNGVDPDAVKSIELPFAEMGPALARGTVAGAVISEPSLTSAVDAGNVRVFAKVFDAFAPRFLISGWFTTRDWYAKNTPLVKRVTATLYQTARWANANKDESAKLLAAHSKVSAETAAKMTRCVYAETIAPALIDPLLQVSYRAKLIDRPISGGELILT</sequence>
<dbReference type="InterPro" id="IPR015168">
    <property type="entry name" value="SsuA/THI5"/>
</dbReference>
<dbReference type="PANTHER" id="PTHR30024">
    <property type="entry name" value="ALIPHATIC SULFONATES-BINDING PROTEIN-RELATED"/>
    <property type="match status" value="1"/>
</dbReference>
<dbReference type="Pfam" id="PF09084">
    <property type="entry name" value="NMT1"/>
    <property type="match status" value="1"/>
</dbReference>